<dbReference type="GO" id="GO:0005840">
    <property type="term" value="C:ribosome"/>
    <property type="evidence" value="ECO:0007669"/>
    <property type="project" value="UniProtKB-KW"/>
</dbReference>
<dbReference type="HAMAP" id="MF_00503">
    <property type="entry name" value="Ribosomal_bL9"/>
    <property type="match status" value="1"/>
</dbReference>
<dbReference type="InterPro" id="IPR020069">
    <property type="entry name" value="Ribosomal_bL9_C"/>
</dbReference>
<evidence type="ECO:0000256" key="9">
    <source>
        <dbReference type="SAM" id="Coils"/>
    </source>
</evidence>
<evidence type="ECO:0000259" key="10">
    <source>
        <dbReference type="PROSITE" id="PS00651"/>
    </source>
</evidence>
<dbReference type="GO" id="GO:0003735">
    <property type="term" value="F:structural constituent of ribosome"/>
    <property type="evidence" value="ECO:0007669"/>
    <property type="project" value="InterPro"/>
</dbReference>
<evidence type="ECO:0000256" key="2">
    <source>
        <dbReference type="ARBA" id="ARBA00010605"/>
    </source>
</evidence>
<evidence type="ECO:0000256" key="1">
    <source>
        <dbReference type="ARBA" id="ARBA00003058"/>
    </source>
</evidence>
<dbReference type="InterPro" id="IPR020070">
    <property type="entry name" value="Ribosomal_bL9_N"/>
</dbReference>
<dbReference type="SUPFAM" id="SSF55658">
    <property type="entry name" value="L9 N-domain-like"/>
    <property type="match status" value="1"/>
</dbReference>
<dbReference type="EMBL" id="NGMO01000002">
    <property type="protein sequence ID" value="OTP10776.1"/>
    <property type="molecule type" value="Genomic_DNA"/>
</dbReference>
<dbReference type="Pfam" id="PF03948">
    <property type="entry name" value="Ribosomal_L9_C"/>
    <property type="match status" value="1"/>
</dbReference>
<dbReference type="RefSeq" id="WP_086284117.1">
    <property type="nucleotide sequence ID" value="NZ_NGMO01000002.1"/>
</dbReference>
<dbReference type="FunFam" id="3.10.430.100:FF:000002">
    <property type="entry name" value="50S ribosomal protein L9"/>
    <property type="match status" value="1"/>
</dbReference>
<organism evidence="11 12">
    <name type="scientific">Candidatus Enterococcus wittei</name>
    <dbReference type="NCBI Taxonomy" id="1987383"/>
    <lineage>
        <taxon>Bacteria</taxon>
        <taxon>Bacillati</taxon>
        <taxon>Bacillota</taxon>
        <taxon>Bacilli</taxon>
        <taxon>Lactobacillales</taxon>
        <taxon>Enterococcaceae</taxon>
        <taxon>Enterococcus</taxon>
    </lineage>
</organism>
<dbReference type="AlphaFoldDB" id="A0A242K151"/>
<evidence type="ECO:0000256" key="3">
    <source>
        <dbReference type="ARBA" id="ARBA00022730"/>
    </source>
</evidence>
<dbReference type="InterPro" id="IPR036791">
    <property type="entry name" value="Ribosomal_bL9_C_sf"/>
</dbReference>
<comment type="caution">
    <text evidence="11">The sequence shown here is derived from an EMBL/GenBank/DDBJ whole genome shotgun (WGS) entry which is preliminary data.</text>
</comment>
<dbReference type="Gene3D" id="3.40.5.10">
    <property type="entry name" value="Ribosomal protein L9, N-terminal domain"/>
    <property type="match status" value="1"/>
</dbReference>
<dbReference type="GO" id="GO:0006412">
    <property type="term" value="P:translation"/>
    <property type="evidence" value="ECO:0007669"/>
    <property type="project" value="UniProtKB-UniRule"/>
</dbReference>
<evidence type="ECO:0000256" key="6">
    <source>
        <dbReference type="ARBA" id="ARBA00023274"/>
    </source>
</evidence>
<accession>A0A242K151</accession>
<feature type="coiled-coil region" evidence="9">
    <location>
        <begin position="37"/>
        <end position="82"/>
    </location>
</feature>
<name>A0A242K151_9ENTE</name>
<dbReference type="SUPFAM" id="SSF55653">
    <property type="entry name" value="Ribosomal protein L9 C-domain"/>
    <property type="match status" value="1"/>
</dbReference>
<evidence type="ECO:0000256" key="5">
    <source>
        <dbReference type="ARBA" id="ARBA00022980"/>
    </source>
</evidence>
<dbReference type="GO" id="GO:1990904">
    <property type="term" value="C:ribonucleoprotein complex"/>
    <property type="evidence" value="ECO:0007669"/>
    <property type="project" value="UniProtKB-KW"/>
</dbReference>
<keyword evidence="6 8" id="KW-0687">Ribonucleoprotein</keyword>
<dbReference type="InterPro" id="IPR009027">
    <property type="entry name" value="Ribosomal_bL9/RNase_H1_N"/>
</dbReference>
<dbReference type="Pfam" id="PF01281">
    <property type="entry name" value="Ribosomal_L9_N"/>
    <property type="match status" value="1"/>
</dbReference>
<sequence>MKVIFLQDVKGKGKKGDVKEVPTGYAQNYLIKNNLAKEANKSTISQLEGQKKAQEKQEAEILEEAKKLKEFLEKEETVVELKAKAGEDSRLFGSIPSKQIAEGLNKQYKIKLDKRKIELNNPIRTLGYTNVPVKLHHEVTATIKVHVVSE</sequence>
<evidence type="ECO:0000313" key="12">
    <source>
        <dbReference type="Proteomes" id="UP000194933"/>
    </source>
</evidence>
<proteinExistence type="inferred from homology"/>
<dbReference type="PROSITE" id="PS00651">
    <property type="entry name" value="RIBOSOMAL_L9"/>
    <property type="match status" value="1"/>
</dbReference>
<dbReference type="STRING" id="1987383.A5844_000910"/>
<reference evidence="11 12" key="1">
    <citation type="submission" date="2017-05" db="EMBL/GenBank/DDBJ databases">
        <title>The Genome Sequence of Enterococcus sp. 10A9_DIV0425.</title>
        <authorList>
            <consortium name="The Broad Institute Genomics Platform"/>
            <consortium name="The Broad Institute Genomic Center for Infectious Diseases"/>
            <person name="Earl A."/>
            <person name="Manson A."/>
            <person name="Schwartman J."/>
            <person name="Gilmore M."/>
            <person name="Abouelleil A."/>
            <person name="Cao P."/>
            <person name="Chapman S."/>
            <person name="Cusick C."/>
            <person name="Shea T."/>
            <person name="Young S."/>
            <person name="Neafsey D."/>
            <person name="Nusbaum C."/>
            <person name="Birren B."/>
        </authorList>
    </citation>
    <scope>NUCLEOTIDE SEQUENCE [LARGE SCALE GENOMIC DNA]</scope>
    <source>
        <strain evidence="11 12">10A9_DIV0425</strain>
    </source>
</reference>
<evidence type="ECO:0000256" key="8">
    <source>
        <dbReference type="HAMAP-Rule" id="MF_00503"/>
    </source>
</evidence>
<evidence type="ECO:0000256" key="7">
    <source>
        <dbReference type="ARBA" id="ARBA00035292"/>
    </source>
</evidence>
<evidence type="ECO:0000256" key="4">
    <source>
        <dbReference type="ARBA" id="ARBA00022884"/>
    </source>
</evidence>
<keyword evidence="12" id="KW-1185">Reference proteome</keyword>
<dbReference type="InterPro" id="IPR000244">
    <property type="entry name" value="Ribosomal_bL9"/>
</dbReference>
<evidence type="ECO:0000313" key="11">
    <source>
        <dbReference type="EMBL" id="OTP10776.1"/>
    </source>
</evidence>
<gene>
    <name evidence="8" type="primary">rplI</name>
    <name evidence="11" type="ORF">A5844_000910</name>
</gene>
<comment type="similarity">
    <text evidence="2 8">Belongs to the bacterial ribosomal protein bL9 family.</text>
</comment>
<dbReference type="FunFam" id="3.40.5.10:FF:000002">
    <property type="entry name" value="50S ribosomal protein L9"/>
    <property type="match status" value="1"/>
</dbReference>
<dbReference type="Proteomes" id="UP000194933">
    <property type="component" value="Unassembled WGS sequence"/>
</dbReference>
<dbReference type="GO" id="GO:0019843">
    <property type="term" value="F:rRNA binding"/>
    <property type="evidence" value="ECO:0007669"/>
    <property type="project" value="UniProtKB-UniRule"/>
</dbReference>
<keyword evidence="3 8" id="KW-0699">rRNA-binding</keyword>
<feature type="domain" description="Ribosomal protein L9" evidence="10">
    <location>
        <begin position="13"/>
        <end position="40"/>
    </location>
</feature>
<protein>
    <recommendedName>
        <fullName evidence="7 8">Large ribosomal subunit protein bL9</fullName>
    </recommendedName>
</protein>
<dbReference type="NCBIfam" id="TIGR00158">
    <property type="entry name" value="L9"/>
    <property type="match status" value="1"/>
</dbReference>
<keyword evidence="5 8" id="KW-0689">Ribosomal protein</keyword>
<dbReference type="InterPro" id="IPR020594">
    <property type="entry name" value="Ribosomal_bL9_bac/chp"/>
</dbReference>
<comment type="function">
    <text evidence="1 8">Binds to the 23S rRNA.</text>
</comment>
<dbReference type="Gene3D" id="3.10.430.100">
    <property type="entry name" value="Ribosomal protein L9, C-terminal domain"/>
    <property type="match status" value="1"/>
</dbReference>
<keyword evidence="9" id="KW-0175">Coiled coil</keyword>
<dbReference type="PANTHER" id="PTHR21368">
    <property type="entry name" value="50S RIBOSOMAL PROTEIN L9"/>
    <property type="match status" value="1"/>
</dbReference>
<keyword evidence="4 8" id="KW-0694">RNA-binding</keyword>
<dbReference type="InterPro" id="IPR036935">
    <property type="entry name" value="Ribosomal_bL9_N_sf"/>
</dbReference>